<accession>A0A485K8Y7</accession>
<dbReference type="Proteomes" id="UP000332933">
    <property type="component" value="Unassembled WGS sequence"/>
</dbReference>
<evidence type="ECO:0000313" key="3">
    <source>
        <dbReference type="EMBL" id="VFT78151.1"/>
    </source>
</evidence>
<evidence type="ECO:0000313" key="2">
    <source>
        <dbReference type="EMBL" id="KAF0719598.1"/>
    </source>
</evidence>
<feature type="compositionally biased region" description="Polar residues" evidence="1">
    <location>
        <begin position="1"/>
        <end position="16"/>
    </location>
</feature>
<reference evidence="3 4" key="1">
    <citation type="submission" date="2019-03" db="EMBL/GenBank/DDBJ databases">
        <authorList>
            <person name="Gaulin E."/>
            <person name="Dumas B."/>
        </authorList>
    </citation>
    <scope>NUCLEOTIDE SEQUENCE [LARGE SCALE GENOMIC DNA]</scope>
    <source>
        <strain evidence="3">CBS 568.67</strain>
    </source>
</reference>
<organism evidence="3 4">
    <name type="scientific">Aphanomyces stellatus</name>
    <dbReference type="NCBI Taxonomy" id="120398"/>
    <lineage>
        <taxon>Eukaryota</taxon>
        <taxon>Sar</taxon>
        <taxon>Stramenopiles</taxon>
        <taxon>Oomycota</taxon>
        <taxon>Saprolegniomycetes</taxon>
        <taxon>Saprolegniales</taxon>
        <taxon>Verrucalvaceae</taxon>
        <taxon>Aphanomyces</taxon>
    </lineage>
</organism>
<evidence type="ECO:0000313" key="4">
    <source>
        <dbReference type="Proteomes" id="UP000332933"/>
    </source>
</evidence>
<name>A0A485K8Y7_9STRA</name>
<feature type="compositionally biased region" description="Basic residues" evidence="1">
    <location>
        <begin position="18"/>
        <end position="27"/>
    </location>
</feature>
<dbReference type="EMBL" id="VJMH01000059">
    <property type="protein sequence ID" value="KAF0719598.1"/>
    <property type="molecule type" value="Genomic_DNA"/>
</dbReference>
<dbReference type="AlphaFoldDB" id="A0A485K8Y7"/>
<proteinExistence type="predicted"/>
<dbReference type="EMBL" id="CAADRA010000059">
    <property type="protein sequence ID" value="VFT78151.1"/>
    <property type="molecule type" value="Genomic_DNA"/>
</dbReference>
<sequence>MATATTQPQRSPDGNMSKSKHKHQLQKQKRDEEIAKLKAQIAYLDARIVWMSGLPSKPRLAQSYVVANQILRNYNASLRRQASEGLNVTQLLECWVAAHCPMEGPAWRSSWIETTLVKDPVSRLYGYQWLSEKLCHTGVALLSSYGPVNVSKDTRVRTCDTDDGLSIEAMETYVQATQSGNFKNHAAARWFAGLKLADGAKHKEVVNDRLMFYEYINPRTCSHSFYVAALFEEPTRVVITVLGVHEDESIQIPHGEPIVPCYNVYVYDRKAESETLFRQISVVFTPMMADSRPVSLARIGAMRGLTVDGIEHREAYIQRIQSTMNH</sequence>
<protein>
    <submittedName>
        <fullName evidence="3">Aste57867_927 protein</fullName>
    </submittedName>
</protein>
<evidence type="ECO:0000256" key="1">
    <source>
        <dbReference type="SAM" id="MobiDB-lite"/>
    </source>
</evidence>
<keyword evidence="4" id="KW-1185">Reference proteome</keyword>
<gene>
    <name evidence="3" type="primary">Aste57867_927</name>
    <name evidence="2" type="ORF">As57867_000926</name>
    <name evidence="3" type="ORF">ASTE57867_927</name>
</gene>
<reference evidence="2" key="2">
    <citation type="submission" date="2019-06" db="EMBL/GenBank/DDBJ databases">
        <title>Genomics analysis of Aphanomyces spp. identifies a new class of oomycete effector associated with host adaptation.</title>
        <authorList>
            <person name="Gaulin E."/>
        </authorList>
    </citation>
    <scope>NUCLEOTIDE SEQUENCE</scope>
    <source>
        <strain evidence="2">CBS 578.67</strain>
    </source>
</reference>
<feature type="region of interest" description="Disordered" evidence="1">
    <location>
        <begin position="1"/>
        <end position="30"/>
    </location>
</feature>